<evidence type="ECO:0000313" key="4">
    <source>
        <dbReference type="Proteomes" id="UP001642360"/>
    </source>
</evidence>
<keyword evidence="4" id="KW-1185">Reference proteome</keyword>
<dbReference type="InterPro" id="IPR016024">
    <property type="entry name" value="ARM-type_fold"/>
</dbReference>
<evidence type="ECO:0000256" key="1">
    <source>
        <dbReference type="SAM" id="MobiDB-lite"/>
    </source>
</evidence>
<gene>
    <name evidence="3" type="ORF">ILEXP_LOCUS6028</name>
</gene>
<accession>A0ABC8R6Y6</accession>
<organism evidence="3 4">
    <name type="scientific">Ilex paraguariensis</name>
    <name type="common">yerba mate</name>
    <dbReference type="NCBI Taxonomy" id="185542"/>
    <lineage>
        <taxon>Eukaryota</taxon>
        <taxon>Viridiplantae</taxon>
        <taxon>Streptophyta</taxon>
        <taxon>Embryophyta</taxon>
        <taxon>Tracheophyta</taxon>
        <taxon>Spermatophyta</taxon>
        <taxon>Magnoliopsida</taxon>
        <taxon>eudicotyledons</taxon>
        <taxon>Gunneridae</taxon>
        <taxon>Pentapetalae</taxon>
        <taxon>asterids</taxon>
        <taxon>campanulids</taxon>
        <taxon>Aquifoliales</taxon>
        <taxon>Aquifoliaceae</taxon>
        <taxon>Ilex</taxon>
    </lineage>
</organism>
<comment type="caution">
    <text evidence="3">The sequence shown here is derived from an EMBL/GenBank/DDBJ whole genome shotgun (WGS) entry which is preliminary data.</text>
</comment>
<feature type="region of interest" description="Disordered" evidence="1">
    <location>
        <begin position="384"/>
        <end position="412"/>
    </location>
</feature>
<dbReference type="InterPro" id="IPR057600">
    <property type="entry name" value="TORTIFOLIA1/SINE1-2_N"/>
</dbReference>
<dbReference type="Gene3D" id="1.25.10.10">
    <property type="entry name" value="Leucine-rich Repeat Variant"/>
    <property type="match status" value="1"/>
</dbReference>
<dbReference type="InterPro" id="IPR033337">
    <property type="entry name" value="TORTIFOLIA1/SINE1-2"/>
</dbReference>
<dbReference type="InterPro" id="IPR011989">
    <property type="entry name" value="ARM-like"/>
</dbReference>
<feature type="compositionally biased region" description="Polar residues" evidence="1">
    <location>
        <begin position="292"/>
        <end position="304"/>
    </location>
</feature>
<proteinExistence type="predicted"/>
<sequence>MSLSKQNQAASTRDLKHRVLTCLHKLSDRDTHSSAAVELESIAKTLSSATIPPFVSAVSATDSADKSPVRKQCLRLISLLSESHGDSISPFLPKLISSIIRRLRDPDSAVRSACISATASLSSHLARPPFSSIMKPFFEALVTEQDLNAQIGAALCLAKAIEMSDDPEPMQLRKLVPRMEKLLRSESFRAKSALLTLIGSVIEAGGARNVNLVRNLVSCLVEFLSSDDWAARKAAAEALIKLGMVERDALSEFKASCMKTFEAKRFDKVKVVRETMNQMMEVWKEIPDLSGEVSSPPKSQSCSKGTEDGSDVPYGAPQLKRKPVLADRSPFPDGSAATARRRSLLDSNGKKTGPALFRKLDRKKPSDWKVEIAAPNVTSRAVVGEVDPGCGEKTFEKGDKEGNRSTKQETRRTLFSKDSDGRMHKFGGFKAGSRVVPCNDERSESTVVTSNVPEDISRNHKECEDLSLIRGQLVQIETQQSNLLDLLQGFIGSSQNGMRSLEKRVHGLELALDEISYDLAVSTGRMSNPDSAAICCKLPGAEFLSSKLFGRTEGRFSTSRFSFSGTPSVAAMRNTVGSHGNTETFKPENRRFWRGGGGGFVVNPLAEMNSESQEISVISSKRVSNNVYPGV</sequence>
<evidence type="ECO:0000313" key="3">
    <source>
        <dbReference type="EMBL" id="CAK9138684.1"/>
    </source>
</evidence>
<feature type="compositionally biased region" description="Basic and acidic residues" evidence="1">
    <location>
        <begin position="393"/>
        <end position="412"/>
    </location>
</feature>
<dbReference type="SUPFAM" id="SSF48371">
    <property type="entry name" value="ARM repeat"/>
    <property type="match status" value="1"/>
</dbReference>
<dbReference type="PANTHER" id="PTHR31355">
    <property type="entry name" value="MICROTUBULE-ASSOCIATED PROTEIN TORTIFOLIA1"/>
    <property type="match status" value="1"/>
</dbReference>
<reference evidence="3 4" key="1">
    <citation type="submission" date="2024-02" db="EMBL/GenBank/DDBJ databases">
        <authorList>
            <person name="Vignale AGUSTIN F."/>
            <person name="Sosa J E."/>
            <person name="Modenutti C."/>
        </authorList>
    </citation>
    <scope>NUCLEOTIDE SEQUENCE [LARGE SCALE GENOMIC DNA]</scope>
</reference>
<name>A0ABC8R6Y6_9AQUA</name>
<dbReference type="FunFam" id="1.25.10.10:FF:000549">
    <property type="entry name" value="ARM repeat superfamily protein"/>
    <property type="match status" value="1"/>
</dbReference>
<dbReference type="Proteomes" id="UP001642360">
    <property type="component" value="Unassembled WGS sequence"/>
</dbReference>
<dbReference type="AlphaFoldDB" id="A0ABC8R6Y6"/>
<dbReference type="PANTHER" id="PTHR31355:SF8">
    <property type="entry name" value="TORTIFOLIA1-LIKE PROTEIN 3"/>
    <property type="match status" value="1"/>
</dbReference>
<dbReference type="Pfam" id="PF24714">
    <property type="entry name" value="TOR1L1_N"/>
    <property type="match status" value="1"/>
</dbReference>
<evidence type="ECO:0000259" key="2">
    <source>
        <dbReference type="Pfam" id="PF24714"/>
    </source>
</evidence>
<feature type="region of interest" description="Disordered" evidence="1">
    <location>
        <begin position="287"/>
        <end position="355"/>
    </location>
</feature>
<feature type="domain" description="TORTIFOLIA1/SINE1-2 N-terminal" evidence="2">
    <location>
        <begin position="14"/>
        <end position="285"/>
    </location>
</feature>
<protein>
    <recommendedName>
        <fullName evidence="2">TORTIFOLIA1/SINE1-2 N-terminal domain-containing protein</fullName>
    </recommendedName>
</protein>
<dbReference type="EMBL" id="CAUOFW020000903">
    <property type="protein sequence ID" value="CAK9138684.1"/>
    <property type="molecule type" value="Genomic_DNA"/>
</dbReference>